<name>A0A0E9TH50_ANGAN</name>
<reference evidence="1" key="1">
    <citation type="submission" date="2014-11" db="EMBL/GenBank/DDBJ databases">
        <authorList>
            <person name="Amaro Gonzalez C."/>
        </authorList>
    </citation>
    <scope>NUCLEOTIDE SEQUENCE</scope>
</reference>
<sequence length="81" mass="9093">MPLHLQYAKCSLMALVSCQEAKHWDITAGETESASPRCVTHITNGQPILLQYGSNNFHEGPLLELSLKAQIQSFFKYMLIV</sequence>
<proteinExistence type="predicted"/>
<evidence type="ECO:0000313" key="1">
    <source>
        <dbReference type="EMBL" id="JAH52762.1"/>
    </source>
</evidence>
<reference evidence="1" key="2">
    <citation type="journal article" date="2015" name="Fish Shellfish Immunol.">
        <title>Early steps in the European eel (Anguilla anguilla)-Vibrio vulnificus interaction in the gills: Role of the RtxA13 toxin.</title>
        <authorList>
            <person name="Callol A."/>
            <person name="Pajuelo D."/>
            <person name="Ebbesson L."/>
            <person name="Teles M."/>
            <person name="MacKenzie S."/>
            <person name="Amaro C."/>
        </authorList>
    </citation>
    <scope>NUCLEOTIDE SEQUENCE</scope>
</reference>
<organism evidence="1">
    <name type="scientific">Anguilla anguilla</name>
    <name type="common">European freshwater eel</name>
    <name type="synonym">Muraena anguilla</name>
    <dbReference type="NCBI Taxonomy" id="7936"/>
    <lineage>
        <taxon>Eukaryota</taxon>
        <taxon>Metazoa</taxon>
        <taxon>Chordata</taxon>
        <taxon>Craniata</taxon>
        <taxon>Vertebrata</taxon>
        <taxon>Euteleostomi</taxon>
        <taxon>Actinopterygii</taxon>
        <taxon>Neopterygii</taxon>
        <taxon>Teleostei</taxon>
        <taxon>Anguilliformes</taxon>
        <taxon>Anguillidae</taxon>
        <taxon>Anguilla</taxon>
    </lineage>
</organism>
<accession>A0A0E9TH50</accession>
<protein>
    <submittedName>
        <fullName evidence="1">Uncharacterized protein</fullName>
    </submittedName>
</protein>
<dbReference type="AlphaFoldDB" id="A0A0E9TH50"/>
<dbReference type="EMBL" id="GBXM01055815">
    <property type="protein sequence ID" value="JAH52762.1"/>
    <property type="molecule type" value="Transcribed_RNA"/>
</dbReference>